<evidence type="ECO:0000313" key="2">
    <source>
        <dbReference type="EMBL" id="MBF8437144.1"/>
    </source>
</evidence>
<reference evidence="2" key="1">
    <citation type="submission" date="2020-11" db="EMBL/GenBank/DDBJ databases">
        <title>Halonatronomonas betainensis gen. nov., sp. nov. a novel haloalkaliphilic representative of the family Halanaerobiacae capable of betaine degradation.</title>
        <authorList>
            <person name="Boltyanskaya Y."/>
            <person name="Kevbrin V."/>
            <person name="Detkova E."/>
            <person name="Grouzdev D.S."/>
            <person name="Koziaeva V."/>
            <person name="Zhilina T."/>
        </authorList>
    </citation>
    <scope>NUCLEOTIDE SEQUENCE</scope>
    <source>
        <strain evidence="2">Z-7014</strain>
    </source>
</reference>
<dbReference type="InterPro" id="IPR007159">
    <property type="entry name" value="SpoVT-AbrB_dom"/>
</dbReference>
<evidence type="ECO:0000259" key="1">
    <source>
        <dbReference type="Pfam" id="PF04014"/>
    </source>
</evidence>
<protein>
    <submittedName>
        <fullName evidence="2">AbrB/MazE/SpoVT family DNA-binding domain-containing protein</fullName>
    </submittedName>
</protein>
<dbReference type="RefSeq" id="WP_270454099.1">
    <property type="nucleotide sequence ID" value="NZ_JADPIE010000004.1"/>
</dbReference>
<feature type="domain" description="SpoVT-AbrB" evidence="1">
    <location>
        <begin position="16"/>
        <end position="47"/>
    </location>
</feature>
<dbReference type="InterPro" id="IPR037914">
    <property type="entry name" value="SpoVT-AbrB_sf"/>
</dbReference>
<organism evidence="2 3">
    <name type="scientific">Halonatronomonas betaini</name>
    <dbReference type="NCBI Taxonomy" id="2778430"/>
    <lineage>
        <taxon>Bacteria</taxon>
        <taxon>Bacillati</taxon>
        <taxon>Bacillota</taxon>
        <taxon>Clostridia</taxon>
        <taxon>Halanaerobiales</taxon>
        <taxon>Halarsenatibacteraceae</taxon>
        <taxon>Halonatronomonas</taxon>
    </lineage>
</organism>
<comment type="caution">
    <text evidence="2">The sequence shown here is derived from an EMBL/GenBank/DDBJ whole genome shotgun (WGS) entry which is preliminary data.</text>
</comment>
<sequence length="47" mass="5112">MAEIYISGDGEITFDKEVMDAIGVKPGDDVLIQETEEGIIISKAKKN</sequence>
<dbReference type="Pfam" id="PF04014">
    <property type="entry name" value="MazE_antitoxin"/>
    <property type="match status" value="1"/>
</dbReference>
<dbReference type="SUPFAM" id="SSF89447">
    <property type="entry name" value="AbrB/MazE/MraZ-like"/>
    <property type="match status" value="1"/>
</dbReference>
<dbReference type="Proteomes" id="UP000621436">
    <property type="component" value="Unassembled WGS sequence"/>
</dbReference>
<proteinExistence type="predicted"/>
<dbReference type="GO" id="GO:0003677">
    <property type="term" value="F:DNA binding"/>
    <property type="evidence" value="ECO:0007669"/>
    <property type="project" value="UniProtKB-KW"/>
</dbReference>
<dbReference type="EMBL" id="JADPIE010000004">
    <property type="protein sequence ID" value="MBF8437144.1"/>
    <property type="molecule type" value="Genomic_DNA"/>
</dbReference>
<keyword evidence="3" id="KW-1185">Reference proteome</keyword>
<evidence type="ECO:0000313" key="3">
    <source>
        <dbReference type="Proteomes" id="UP000621436"/>
    </source>
</evidence>
<accession>A0A931FA26</accession>
<dbReference type="Gene3D" id="2.10.260.10">
    <property type="match status" value="1"/>
</dbReference>
<name>A0A931FA26_9FIRM</name>
<dbReference type="AlphaFoldDB" id="A0A931FA26"/>
<keyword evidence="2" id="KW-0238">DNA-binding</keyword>
<gene>
    <name evidence="2" type="ORF">I0Q91_08650</name>
</gene>